<dbReference type="Gene3D" id="3.40.50.2060">
    <property type="match status" value="1"/>
</dbReference>
<reference evidence="4" key="2">
    <citation type="submission" date="2008-08" db="EMBL/GenBank/DDBJ databases">
        <authorList>
            <consortium name="Diatom Consortium"/>
            <person name="Grigoriev I."/>
            <person name="Grimwood J."/>
            <person name="Kuo A."/>
            <person name="Otillar R.P."/>
            <person name="Salamov A."/>
            <person name="Detter J.C."/>
            <person name="Lindquist E."/>
            <person name="Shapiro H."/>
            <person name="Lucas S."/>
            <person name="Glavina del Rio T."/>
            <person name="Pitluck S."/>
            <person name="Rokhsar D."/>
            <person name="Bowler C."/>
        </authorList>
    </citation>
    <scope>GENOME REANNOTATION</scope>
    <source>
        <strain evidence="4">CCAP 1055/1</strain>
    </source>
</reference>
<dbReference type="KEGG" id="pti:PHATRDRAFT_43202"/>
<dbReference type="eggNOG" id="KOG1301">
    <property type="taxonomic scope" value="Eukaryota"/>
</dbReference>
<dbReference type="Gene3D" id="3.90.830.10">
    <property type="entry name" value="Syntaxin Binding Protein 1, Chain A, domain 2"/>
    <property type="match status" value="1"/>
</dbReference>
<keyword evidence="4" id="KW-1185">Reference proteome</keyword>
<dbReference type="InterPro" id="IPR027482">
    <property type="entry name" value="Sec1-like_dom2"/>
</dbReference>
<dbReference type="PANTHER" id="PTHR11679">
    <property type="entry name" value="VESICLE PROTEIN SORTING-ASSOCIATED"/>
    <property type="match status" value="1"/>
</dbReference>
<dbReference type="EMBL" id="CM000605">
    <property type="protein sequence ID" value="EEC51416.1"/>
    <property type="molecule type" value="Genomic_DNA"/>
</dbReference>
<dbReference type="GO" id="GO:0016192">
    <property type="term" value="P:vesicle-mediated transport"/>
    <property type="evidence" value="ECO:0007669"/>
    <property type="project" value="InterPro"/>
</dbReference>
<dbReference type="GeneID" id="7196570"/>
<dbReference type="AlphaFoldDB" id="B7FQZ3"/>
<dbReference type="PaxDb" id="2850-Phatr43202"/>
<dbReference type="FunCoup" id="B7FQZ3">
    <property type="interactions" value="581"/>
</dbReference>
<evidence type="ECO:0000256" key="2">
    <source>
        <dbReference type="SAM" id="MobiDB-lite"/>
    </source>
</evidence>
<dbReference type="InParanoid" id="B7FQZ3"/>
<sequence>MKDSSLKSAQLAAVHRMLAFNEVDGTAYENEYALPPAGSSHNQWKILIYDAACQAIISPILSVQQLRRRGVTLHLLLNSEREPIPDVPVIYFCRPTKQNLAIIAQDCAKGLYGRAHLNFVTKLDRSLMEEFAKLVVQTGSLESIASVHDQYLDYVCMEKRLFSLHKVNSYVTYNSSGTTEEMMEQAMTDIAYGLFSVVATLGQIPVIRCPRGGAPEMVARQLNRMIAEHPTLLRNKSSLTRPLLVILDRNADLITPVQHTSTYQALIDDLLRHKANRVEFEVVQDPDAKRPKTILKRFDLDPDEDAFYSAHKFQPFPEAIESNGTELQEVTTREQAIRSKAGGSDARNDPMASGATDLANAVDSLPALLDRKKQLEVHTSILQAVMNEVATRDVPQFYELESSLATGAYRNDLAKAKKEVLALVSDETKGNIDDKIRLVMVYTLTTAAKTADLEEVKVTLQQVGDILGAEDKTASTRLASGIKALQYLKQLRSMHMIPSATDMLQELQTPSSASESSSTMLSSLMAKATTQATGLLAKATDRVASMLGKIHKHHATVVVENLCEMAQGSEDETYLYLDPKVKGDVDIHKLRGMNRAAIRNVICFVIGGGSYGEYQNLQMLANDRLQIGYGSTELLDAGSFLAQLGQLG</sequence>
<dbReference type="InterPro" id="IPR036045">
    <property type="entry name" value="Sec1-like_sf"/>
</dbReference>
<feature type="region of interest" description="Disordered" evidence="2">
    <location>
        <begin position="333"/>
        <end position="354"/>
    </location>
</feature>
<dbReference type="InterPro" id="IPR043127">
    <property type="entry name" value="Sec-1-like_dom3a"/>
</dbReference>
<dbReference type="HOGENOM" id="CLU_016216_3_1_1"/>
<dbReference type="OrthoDB" id="10251230at2759"/>
<comment type="similarity">
    <text evidence="1">Belongs to the STXBP/unc-18/SEC1 family.</text>
</comment>
<evidence type="ECO:0000313" key="3">
    <source>
        <dbReference type="EMBL" id="EEC51416.1"/>
    </source>
</evidence>
<organism evidence="3 4">
    <name type="scientific">Phaeodactylum tricornutum (strain CCAP 1055/1)</name>
    <dbReference type="NCBI Taxonomy" id="556484"/>
    <lineage>
        <taxon>Eukaryota</taxon>
        <taxon>Sar</taxon>
        <taxon>Stramenopiles</taxon>
        <taxon>Ochrophyta</taxon>
        <taxon>Bacillariophyta</taxon>
        <taxon>Bacillariophyceae</taxon>
        <taxon>Bacillariophycidae</taxon>
        <taxon>Naviculales</taxon>
        <taxon>Phaeodactylaceae</taxon>
        <taxon>Phaeodactylum</taxon>
    </lineage>
</organism>
<name>B7FQZ3_PHATC</name>
<proteinExistence type="inferred from homology"/>
<dbReference type="InterPro" id="IPR001619">
    <property type="entry name" value="Sec1-like"/>
</dbReference>
<gene>
    <name evidence="3" type="primary">SLY1</name>
    <name evidence="3" type="ORF">PHATRDRAFT_43202</name>
</gene>
<dbReference type="RefSeq" id="XP_002176953.1">
    <property type="nucleotide sequence ID" value="XM_002176917.1"/>
</dbReference>
<protein>
    <recommendedName>
        <fullName evidence="5">Sec1-like protein</fullName>
    </recommendedName>
</protein>
<evidence type="ECO:0008006" key="5">
    <source>
        <dbReference type="Google" id="ProtNLM"/>
    </source>
</evidence>
<dbReference type="OMA" id="VNDLRAW"/>
<dbReference type="Gene3D" id="3.40.50.1910">
    <property type="match status" value="1"/>
</dbReference>
<evidence type="ECO:0000256" key="1">
    <source>
        <dbReference type="ARBA" id="ARBA00009884"/>
    </source>
</evidence>
<dbReference type="STRING" id="556484.B7FQZ3"/>
<accession>B7FQZ3</accession>
<evidence type="ECO:0000313" key="4">
    <source>
        <dbReference type="Proteomes" id="UP000000759"/>
    </source>
</evidence>
<dbReference type="PIRSF" id="PIRSF005715">
    <property type="entry name" value="VPS45_Sec1"/>
    <property type="match status" value="1"/>
</dbReference>
<dbReference type="Proteomes" id="UP000000759">
    <property type="component" value="Chromosome 1"/>
</dbReference>
<dbReference type="Pfam" id="PF00995">
    <property type="entry name" value="Sec1"/>
    <property type="match status" value="1"/>
</dbReference>
<dbReference type="InterPro" id="IPR043154">
    <property type="entry name" value="Sec-1-like_dom1"/>
</dbReference>
<reference evidence="3 4" key="1">
    <citation type="journal article" date="2008" name="Nature">
        <title>The Phaeodactylum genome reveals the evolutionary history of diatom genomes.</title>
        <authorList>
            <person name="Bowler C."/>
            <person name="Allen A.E."/>
            <person name="Badger J.H."/>
            <person name="Grimwood J."/>
            <person name="Jabbari K."/>
            <person name="Kuo A."/>
            <person name="Maheswari U."/>
            <person name="Martens C."/>
            <person name="Maumus F."/>
            <person name="Otillar R.P."/>
            <person name="Rayko E."/>
            <person name="Salamov A."/>
            <person name="Vandepoele K."/>
            <person name="Beszteri B."/>
            <person name="Gruber A."/>
            <person name="Heijde M."/>
            <person name="Katinka M."/>
            <person name="Mock T."/>
            <person name="Valentin K."/>
            <person name="Verret F."/>
            <person name="Berges J.A."/>
            <person name="Brownlee C."/>
            <person name="Cadoret J.P."/>
            <person name="Chiovitti A."/>
            <person name="Choi C.J."/>
            <person name="Coesel S."/>
            <person name="De Martino A."/>
            <person name="Detter J.C."/>
            <person name="Durkin C."/>
            <person name="Falciatore A."/>
            <person name="Fournet J."/>
            <person name="Haruta M."/>
            <person name="Huysman M.J."/>
            <person name="Jenkins B.D."/>
            <person name="Jiroutova K."/>
            <person name="Jorgensen R.E."/>
            <person name="Joubert Y."/>
            <person name="Kaplan A."/>
            <person name="Kroger N."/>
            <person name="Kroth P.G."/>
            <person name="La Roche J."/>
            <person name="Lindquist E."/>
            <person name="Lommer M."/>
            <person name="Martin-Jezequel V."/>
            <person name="Lopez P.J."/>
            <person name="Lucas S."/>
            <person name="Mangogna M."/>
            <person name="McGinnis K."/>
            <person name="Medlin L.K."/>
            <person name="Montsant A."/>
            <person name="Oudot-Le Secq M.P."/>
            <person name="Napoli C."/>
            <person name="Obornik M."/>
            <person name="Parker M.S."/>
            <person name="Petit J.L."/>
            <person name="Porcel B.M."/>
            <person name="Poulsen N."/>
            <person name="Robison M."/>
            <person name="Rychlewski L."/>
            <person name="Rynearson T.A."/>
            <person name="Schmutz J."/>
            <person name="Shapiro H."/>
            <person name="Siaut M."/>
            <person name="Stanley M."/>
            <person name="Sussman M.R."/>
            <person name="Taylor A.R."/>
            <person name="Vardi A."/>
            <person name="von Dassow P."/>
            <person name="Vyverman W."/>
            <person name="Willis A."/>
            <person name="Wyrwicz L.S."/>
            <person name="Rokhsar D.S."/>
            <person name="Weissenbach J."/>
            <person name="Armbrust E.V."/>
            <person name="Green B.R."/>
            <person name="Van de Peer Y."/>
            <person name="Grigoriev I.V."/>
        </authorList>
    </citation>
    <scope>NUCLEOTIDE SEQUENCE [LARGE SCALE GENOMIC DNA]</scope>
    <source>
        <strain evidence="3 4">CCAP 1055/1</strain>
    </source>
</reference>
<dbReference type="SUPFAM" id="SSF56815">
    <property type="entry name" value="Sec1/munc18-like (SM) proteins"/>
    <property type="match status" value="1"/>
</dbReference>
<dbReference type="Gene3D" id="1.25.40.60">
    <property type="match status" value="1"/>
</dbReference>